<keyword evidence="3" id="KW-1185">Reference proteome</keyword>
<name>A0AAX4ICD8_9PEZI</name>
<dbReference type="Proteomes" id="UP001322277">
    <property type="component" value="Chromosome 4"/>
</dbReference>
<evidence type="ECO:0000313" key="2">
    <source>
        <dbReference type="EMBL" id="WQF81019.1"/>
    </source>
</evidence>
<feature type="region of interest" description="Disordered" evidence="1">
    <location>
        <begin position="87"/>
        <end position="106"/>
    </location>
</feature>
<dbReference type="AlphaFoldDB" id="A0AAX4ICD8"/>
<evidence type="ECO:0000256" key="1">
    <source>
        <dbReference type="SAM" id="MobiDB-lite"/>
    </source>
</evidence>
<dbReference type="EMBL" id="CP137308">
    <property type="protein sequence ID" value="WQF81019.1"/>
    <property type="molecule type" value="Genomic_DNA"/>
</dbReference>
<proteinExistence type="predicted"/>
<gene>
    <name evidence="2" type="ORF">CDEST_06033</name>
</gene>
<sequence length="126" mass="13627">MERESEESVCLGNPRSLTTNLHSGLLLSHLASLVTDPPASRDHAHGEKCPLAHISVFPTQPTLSSPGGERDWEQEGCTSTFITETWAGEGGEGFHTGQTTQHHHQDQHFLAAERPNPGVFNGAALH</sequence>
<dbReference type="GeneID" id="87942536"/>
<evidence type="ECO:0000313" key="3">
    <source>
        <dbReference type="Proteomes" id="UP001322277"/>
    </source>
</evidence>
<dbReference type="KEGG" id="cdet:87942536"/>
<dbReference type="RefSeq" id="XP_062778243.1">
    <property type="nucleotide sequence ID" value="XM_062922192.1"/>
</dbReference>
<accession>A0AAX4ICD8</accession>
<organism evidence="2 3">
    <name type="scientific">Colletotrichum destructivum</name>
    <dbReference type="NCBI Taxonomy" id="34406"/>
    <lineage>
        <taxon>Eukaryota</taxon>
        <taxon>Fungi</taxon>
        <taxon>Dikarya</taxon>
        <taxon>Ascomycota</taxon>
        <taxon>Pezizomycotina</taxon>
        <taxon>Sordariomycetes</taxon>
        <taxon>Hypocreomycetidae</taxon>
        <taxon>Glomerellales</taxon>
        <taxon>Glomerellaceae</taxon>
        <taxon>Colletotrichum</taxon>
        <taxon>Colletotrichum destructivum species complex</taxon>
    </lineage>
</organism>
<protein>
    <submittedName>
        <fullName evidence="2">Uncharacterized protein</fullName>
    </submittedName>
</protein>
<reference evidence="3" key="1">
    <citation type="journal article" date="2023" name="bioRxiv">
        <title>Complete genome of the Medicago anthracnose fungus, Colletotrichum destructivum, reveals a mini-chromosome-like region within a core chromosome.</title>
        <authorList>
            <person name="Lapalu N."/>
            <person name="Simon A."/>
            <person name="Lu A."/>
            <person name="Plaumann P.-L."/>
            <person name="Amselem J."/>
            <person name="Pigne S."/>
            <person name="Auger A."/>
            <person name="Koch C."/>
            <person name="Dallery J.-F."/>
            <person name="O'Connell R.J."/>
        </authorList>
    </citation>
    <scope>NUCLEOTIDE SEQUENCE [LARGE SCALE GENOMIC DNA]</scope>
    <source>
        <strain evidence="3">CBS 520.97</strain>
    </source>
</reference>